<evidence type="ECO:0000313" key="4">
    <source>
        <dbReference type="Proteomes" id="UP000237632"/>
    </source>
</evidence>
<sequence>MDGRSSARVTRVVLSHARMLLTHVIAAALPNRCALCGNLSHNVICDACDAAYWNEARLRCEVCALPLGVGRASTRRPGSRHGGADATSAYRCDGCRATPPPFDATLALADYRAPLDGLARGLKFRARLALGAEFAARLASRIDDTDTLRRASGFDVIAPVPLARGRLVARGYNQAWAIARPLARQLGVRADAALLERVTETAPQSRLDRRARRDNVSAAFAVTGELAGRHVALVDDVMTSGATLAAAAHALKAAGAVRVTNLVALRTARD</sequence>
<reference evidence="3 4" key="1">
    <citation type="submission" date="2018-03" db="EMBL/GenBank/DDBJ databases">
        <authorList>
            <person name="Nguyen K."/>
            <person name="Fouts D."/>
            <person name="Sutton G."/>
        </authorList>
    </citation>
    <scope>NUCLEOTIDE SEQUENCE [LARGE SCALE GENOMIC DNA]</scope>
    <source>
        <strain evidence="3 4">AU3578</strain>
    </source>
</reference>
<dbReference type="AlphaFoldDB" id="A0AA44XZX7"/>
<organism evidence="3 4">
    <name type="scientific">Burkholderia vietnamiensis</name>
    <dbReference type="NCBI Taxonomy" id="60552"/>
    <lineage>
        <taxon>Bacteria</taxon>
        <taxon>Pseudomonadati</taxon>
        <taxon>Pseudomonadota</taxon>
        <taxon>Betaproteobacteria</taxon>
        <taxon>Burkholderiales</taxon>
        <taxon>Burkholderiaceae</taxon>
        <taxon>Burkholderia</taxon>
        <taxon>Burkholderia cepacia complex</taxon>
    </lineage>
</organism>
<dbReference type="Gene3D" id="3.40.50.2020">
    <property type="match status" value="1"/>
</dbReference>
<dbReference type="InterPro" id="IPR051910">
    <property type="entry name" value="ComF/GntX_DNA_util-trans"/>
</dbReference>
<protein>
    <submittedName>
        <fullName evidence="3">Amidophosphoribosyltransferase</fullName>
    </submittedName>
</protein>
<accession>A0AA44XZX7</accession>
<evidence type="ECO:0000313" key="3">
    <source>
        <dbReference type="EMBL" id="PRH41706.1"/>
    </source>
</evidence>
<evidence type="ECO:0000259" key="2">
    <source>
        <dbReference type="Pfam" id="PF00156"/>
    </source>
</evidence>
<proteinExistence type="inferred from homology"/>
<dbReference type="InterPro" id="IPR029057">
    <property type="entry name" value="PRTase-like"/>
</dbReference>
<dbReference type="PANTHER" id="PTHR47505">
    <property type="entry name" value="DNA UTILIZATION PROTEIN YHGH"/>
    <property type="match status" value="1"/>
</dbReference>
<comment type="similarity">
    <text evidence="1">Belongs to the ComF/GntX family.</text>
</comment>
<dbReference type="EMBL" id="PVHK01000098">
    <property type="protein sequence ID" value="PRH41706.1"/>
    <property type="molecule type" value="Genomic_DNA"/>
</dbReference>
<dbReference type="RefSeq" id="WP_059738957.1">
    <property type="nucleotide sequence ID" value="NZ_CADFEW010000023.1"/>
</dbReference>
<name>A0AA44XZX7_BURVI</name>
<dbReference type="Pfam" id="PF00156">
    <property type="entry name" value="Pribosyltran"/>
    <property type="match status" value="1"/>
</dbReference>
<evidence type="ECO:0000256" key="1">
    <source>
        <dbReference type="ARBA" id="ARBA00008007"/>
    </source>
</evidence>
<dbReference type="PANTHER" id="PTHR47505:SF1">
    <property type="entry name" value="DNA UTILIZATION PROTEIN YHGH"/>
    <property type="match status" value="1"/>
</dbReference>
<dbReference type="InterPro" id="IPR000836">
    <property type="entry name" value="PRTase_dom"/>
</dbReference>
<comment type="caution">
    <text evidence="3">The sequence shown here is derived from an EMBL/GenBank/DDBJ whole genome shotgun (WGS) entry which is preliminary data.</text>
</comment>
<feature type="domain" description="Phosphoribosyltransferase" evidence="2">
    <location>
        <begin position="178"/>
        <end position="259"/>
    </location>
</feature>
<dbReference type="Proteomes" id="UP000237632">
    <property type="component" value="Unassembled WGS sequence"/>
</dbReference>
<gene>
    <name evidence="3" type="ORF">C6T65_14195</name>
</gene>
<dbReference type="SUPFAM" id="SSF53271">
    <property type="entry name" value="PRTase-like"/>
    <property type="match status" value="1"/>
</dbReference>
<dbReference type="CDD" id="cd06223">
    <property type="entry name" value="PRTases_typeI"/>
    <property type="match status" value="1"/>
</dbReference>